<dbReference type="AlphaFoldDB" id="X6NW06"/>
<dbReference type="PROSITE" id="PS50097">
    <property type="entry name" value="BTB"/>
    <property type="match status" value="1"/>
</dbReference>
<gene>
    <name evidence="2" type="ORF">RFI_06637</name>
</gene>
<sequence>MTSANIGNSQISEFVQILTLLHSSSAFPGVANLGATLSEQLLHLFDQQKYGDIVFYFESDNTSVCAHKFVLTGRSEYYKTMLMHGSMHESKTGHIVISKDIKPDTFKAFLRYLYSDKLVVTISLNLLIELLGLCHRYREHKLFRKIEFTIIECVDSETIYDILKAAHFYEASQLSHFCKDQIIRKYWNPSWDGLESYTKTPDCPLGLLPLEMQAELKLRRDKEVVSQQLKQKP</sequence>
<dbReference type="InterPro" id="IPR011333">
    <property type="entry name" value="SKP1/BTB/POZ_sf"/>
</dbReference>
<accession>X6NW06</accession>
<dbReference type="Pfam" id="PF00651">
    <property type="entry name" value="BTB"/>
    <property type="match status" value="1"/>
</dbReference>
<evidence type="ECO:0000313" key="3">
    <source>
        <dbReference type="Proteomes" id="UP000023152"/>
    </source>
</evidence>
<reference evidence="2 3" key="1">
    <citation type="journal article" date="2013" name="Curr. Biol.">
        <title>The Genome of the Foraminiferan Reticulomyxa filosa.</title>
        <authorList>
            <person name="Glockner G."/>
            <person name="Hulsmann N."/>
            <person name="Schleicher M."/>
            <person name="Noegel A.A."/>
            <person name="Eichinger L."/>
            <person name="Gallinger C."/>
            <person name="Pawlowski J."/>
            <person name="Sierra R."/>
            <person name="Euteneuer U."/>
            <person name="Pillet L."/>
            <person name="Moustafa A."/>
            <person name="Platzer M."/>
            <person name="Groth M."/>
            <person name="Szafranski K."/>
            <person name="Schliwa M."/>
        </authorList>
    </citation>
    <scope>NUCLEOTIDE SEQUENCE [LARGE SCALE GENOMIC DNA]</scope>
</reference>
<evidence type="ECO:0000259" key="1">
    <source>
        <dbReference type="PROSITE" id="PS50097"/>
    </source>
</evidence>
<organism evidence="2 3">
    <name type="scientific">Reticulomyxa filosa</name>
    <dbReference type="NCBI Taxonomy" id="46433"/>
    <lineage>
        <taxon>Eukaryota</taxon>
        <taxon>Sar</taxon>
        <taxon>Rhizaria</taxon>
        <taxon>Retaria</taxon>
        <taxon>Foraminifera</taxon>
        <taxon>Monothalamids</taxon>
        <taxon>Reticulomyxidae</taxon>
        <taxon>Reticulomyxa</taxon>
    </lineage>
</organism>
<feature type="domain" description="BTB" evidence="1">
    <location>
        <begin position="51"/>
        <end position="122"/>
    </location>
</feature>
<dbReference type="SMART" id="SM00225">
    <property type="entry name" value="BTB"/>
    <property type="match status" value="1"/>
</dbReference>
<evidence type="ECO:0000313" key="2">
    <source>
        <dbReference type="EMBL" id="ETO30480.1"/>
    </source>
</evidence>
<dbReference type="EMBL" id="ASPP01005451">
    <property type="protein sequence ID" value="ETO30480.1"/>
    <property type="molecule type" value="Genomic_DNA"/>
</dbReference>
<dbReference type="PANTHER" id="PTHR24413">
    <property type="entry name" value="SPECKLE-TYPE POZ PROTEIN"/>
    <property type="match status" value="1"/>
</dbReference>
<dbReference type="Proteomes" id="UP000023152">
    <property type="component" value="Unassembled WGS sequence"/>
</dbReference>
<dbReference type="SUPFAM" id="SSF54695">
    <property type="entry name" value="POZ domain"/>
    <property type="match status" value="1"/>
</dbReference>
<comment type="caution">
    <text evidence="2">The sequence shown here is derived from an EMBL/GenBank/DDBJ whole genome shotgun (WGS) entry which is preliminary data.</text>
</comment>
<dbReference type="Gene3D" id="3.30.710.10">
    <property type="entry name" value="Potassium Channel Kv1.1, Chain A"/>
    <property type="match status" value="1"/>
</dbReference>
<keyword evidence="3" id="KW-1185">Reference proteome</keyword>
<dbReference type="OrthoDB" id="16281at2759"/>
<proteinExistence type="predicted"/>
<protein>
    <recommendedName>
        <fullName evidence="1">BTB domain-containing protein</fullName>
    </recommendedName>
</protein>
<dbReference type="InterPro" id="IPR000210">
    <property type="entry name" value="BTB/POZ_dom"/>
</dbReference>
<name>X6NW06_RETFI</name>